<reference evidence="1 2" key="2">
    <citation type="submission" date="2009-05" db="EMBL/GenBank/DDBJ databases">
        <authorList>
            <person name="Harkins D.M."/>
            <person name="DeShazer D."/>
            <person name="Woods D.E."/>
            <person name="Brinkac L.M."/>
            <person name="Brown K.A."/>
            <person name="Hung G.C."/>
            <person name="Tuanyok A."/>
            <person name="Zhang B."/>
            <person name="Nierman W.C."/>
        </authorList>
    </citation>
    <scope>NUCLEOTIDE SEQUENCE [LARGE SCALE GENOMIC DNA]</scope>
    <source>
        <strain evidence="1 2">1710a</strain>
    </source>
</reference>
<organism evidence="1 2">
    <name type="scientific">Burkholderia pseudomallei 1710a</name>
    <dbReference type="NCBI Taxonomy" id="320371"/>
    <lineage>
        <taxon>Bacteria</taxon>
        <taxon>Pseudomonadati</taxon>
        <taxon>Pseudomonadota</taxon>
        <taxon>Betaproteobacteria</taxon>
        <taxon>Burkholderiales</taxon>
        <taxon>Burkholderiaceae</taxon>
        <taxon>Burkholderia</taxon>
        <taxon>pseudomallei group</taxon>
    </lineage>
</organism>
<evidence type="ECO:0000313" key="2">
    <source>
        <dbReference type="Proteomes" id="UP000001812"/>
    </source>
</evidence>
<dbReference type="AlphaFoldDB" id="A0A0E1WA96"/>
<dbReference type="HOGENOM" id="CLU_3341256_0_0_4"/>
<protein>
    <submittedName>
        <fullName evidence="1">Uncharacterized protein</fullName>
    </submittedName>
</protein>
<dbReference type="Proteomes" id="UP000001812">
    <property type="component" value="Chromosome I"/>
</dbReference>
<proteinExistence type="predicted"/>
<gene>
    <name evidence="1" type="ORF">BURPS1710A_2760</name>
</gene>
<sequence>MTTRRPRRAGGLPDGFPACAGRAARRVPLSFAAARFA</sequence>
<dbReference type="EMBL" id="CM000832">
    <property type="protein sequence ID" value="EET10128.1"/>
    <property type="molecule type" value="Genomic_DNA"/>
</dbReference>
<evidence type="ECO:0000313" key="1">
    <source>
        <dbReference type="EMBL" id="EET10128.1"/>
    </source>
</evidence>
<accession>A0A0E1WA96</accession>
<reference evidence="2" key="1">
    <citation type="submission" date="2007-08" db="EMBL/GenBank/DDBJ databases">
        <title>Annotation of Burkholderia pseudomallei 1710a.</title>
        <authorList>
            <person name="Harkins D.M."/>
            <person name="DeShazer D."/>
            <person name="Woods D.E."/>
            <person name="Brinkac L.M."/>
            <person name="Brown K.A."/>
            <person name="Hung G.C."/>
            <person name="Tuanyok A."/>
            <person name="Zhang B."/>
            <person name="Nierman W.C."/>
        </authorList>
    </citation>
    <scope>NUCLEOTIDE SEQUENCE [LARGE SCALE GENOMIC DNA]</scope>
    <source>
        <strain evidence="2">1710a</strain>
    </source>
</reference>
<name>A0A0E1WA96_BURPE</name>